<proteinExistence type="predicted"/>
<feature type="compositionally biased region" description="Polar residues" evidence="1">
    <location>
        <begin position="26"/>
        <end position="35"/>
    </location>
</feature>
<dbReference type="RefSeq" id="WP_258212096.1">
    <property type="nucleotide sequence ID" value="NZ_JANQBD010000002.1"/>
</dbReference>
<evidence type="ECO:0000313" key="2">
    <source>
        <dbReference type="EMBL" id="MCR8630487.1"/>
    </source>
</evidence>
<organism evidence="2 3">
    <name type="scientific">Paenibacillus radicis</name>
    <name type="common">ex Xue et al. 2023</name>
    <dbReference type="NCBI Taxonomy" id="2972489"/>
    <lineage>
        <taxon>Bacteria</taxon>
        <taxon>Bacillati</taxon>
        <taxon>Bacillota</taxon>
        <taxon>Bacilli</taxon>
        <taxon>Bacillales</taxon>
        <taxon>Paenibacillaceae</taxon>
        <taxon>Paenibacillus</taxon>
    </lineage>
</organism>
<evidence type="ECO:0000256" key="1">
    <source>
        <dbReference type="SAM" id="MobiDB-lite"/>
    </source>
</evidence>
<feature type="compositionally biased region" description="Basic residues" evidence="1">
    <location>
        <begin position="1"/>
        <end position="12"/>
    </location>
</feature>
<dbReference type="EMBL" id="JANQBD010000002">
    <property type="protein sequence ID" value="MCR8630487.1"/>
    <property type="molecule type" value="Genomic_DNA"/>
</dbReference>
<name>A0ABT1YBC5_9BACL</name>
<reference evidence="2 3" key="1">
    <citation type="submission" date="2022-08" db="EMBL/GenBank/DDBJ databases">
        <title>Paenibacillus endoradicis sp. nov., Paenibacillus radicibacter sp. nov and Paenibacillus pararadicis sp. nov., three cold-adapted plant growth-promoting bacteria isolated from root of Larix gmelinii in Great Khingan.</title>
        <authorList>
            <person name="Xue H."/>
        </authorList>
    </citation>
    <scope>NUCLEOTIDE SEQUENCE [LARGE SCALE GENOMIC DNA]</scope>
    <source>
        <strain evidence="2 3">N5-1-1-5</strain>
    </source>
</reference>
<keyword evidence="3" id="KW-1185">Reference proteome</keyword>
<accession>A0ABT1YBC5</accession>
<feature type="region of interest" description="Disordered" evidence="1">
    <location>
        <begin position="1"/>
        <end position="54"/>
    </location>
</feature>
<protein>
    <submittedName>
        <fullName evidence="2">Uncharacterized protein</fullName>
    </submittedName>
</protein>
<dbReference type="Proteomes" id="UP001300012">
    <property type="component" value="Unassembled WGS sequence"/>
</dbReference>
<sequence>MSKGRVWNKGKRNGGGGPPGGSKNKAVTSKENPLQQAGAVPTESHIVDMDNPINRVTRMNRENWVVRPARIIRKGSGNDEGNVKDES</sequence>
<evidence type="ECO:0000313" key="3">
    <source>
        <dbReference type="Proteomes" id="UP001300012"/>
    </source>
</evidence>
<comment type="caution">
    <text evidence="2">The sequence shown here is derived from an EMBL/GenBank/DDBJ whole genome shotgun (WGS) entry which is preliminary data.</text>
</comment>
<gene>
    <name evidence="2" type="ORF">NV381_04625</name>
</gene>